<keyword evidence="1" id="KW-0472">Membrane</keyword>
<reference evidence="4 5" key="2">
    <citation type="submission" date="2019-06" db="EMBL/GenBank/DDBJ databases">
        <title>Co-occurence of chitin degradation, pigmentation and bioactivity in marine Pseudoalteromonas.</title>
        <authorList>
            <person name="Sonnenschein E.C."/>
            <person name="Bech P.K."/>
        </authorList>
    </citation>
    <scope>NUCLEOTIDE SEQUENCE [LARGE SCALE GENOMIC DNA]</scope>
    <source>
        <strain evidence="5">S2231</strain>
        <strain evidence="2 4">S2233</strain>
    </source>
</reference>
<gene>
    <name evidence="3" type="ORF">CWB96_07925</name>
    <name evidence="2" type="ORF">CWB97_21480</name>
</gene>
<evidence type="ECO:0000313" key="5">
    <source>
        <dbReference type="Proteomes" id="UP000307706"/>
    </source>
</evidence>
<name>A0A5S3XR39_9GAMM</name>
<evidence type="ECO:0000313" key="4">
    <source>
        <dbReference type="Proteomes" id="UP000305730"/>
    </source>
</evidence>
<accession>A0A5S3XR39</accession>
<proteinExistence type="predicted"/>
<dbReference type="EMBL" id="PNCK01000110">
    <property type="protein sequence ID" value="TMP38802.1"/>
    <property type="molecule type" value="Genomic_DNA"/>
</dbReference>
<evidence type="ECO:0000313" key="3">
    <source>
        <dbReference type="EMBL" id="TMP60132.1"/>
    </source>
</evidence>
<protein>
    <submittedName>
        <fullName evidence="3">Uncharacterized protein</fullName>
    </submittedName>
</protein>
<reference evidence="4 5" key="1">
    <citation type="submission" date="2017-12" db="EMBL/GenBank/DDBJ databases">
        <authorList>
            <person name="Paulsen S."/>
            <person name="Gram L.K."/>
        </authorList>
    </citation>
    <scope>NUCLEOTIDE SEQUENCE [LARGE SCALE GENOMIC DNA]</scope>
    <source>
        <strain evidence="3 5">S2231</strain>
        <strain evidence="2 4">S2233</strain>
    </source>
</reference>
<evidence type="ECO:0000256" key="1">
    <source>
        <dbReference type="SAM" id="Phobius"/>
    </source>
</evidence>
<dbReference type="EMBL" id="PNCL01000029">
    <property type="protein sequence ID" value="TMP60132.1"/>
    <property type="molecule type" value="Genomic_DNA"/>
</dbReference>
<reference evidence="3" key="3">
    <citation type="submission" date="2019-09" db="EMBL/GenBank/DDBJ databases">
        <title>Co-occurence of chitin degradation, pigmentation and bioactivity in marine Pseudoalteromonas.</title>
        <authorList>
            <person name="Sonnenschein E.C."/>
            <person name="Bech P.K."/>
        </authorList>
    </citation>
    <scope>NUCLEOTIDE SEQUENCE</scope>
    <source>
        <strain evidence="3">S2231</strain>
    </source>
</reference>
<sequence length="100" mass="11818">MKKELTFLTNKAEVEFKFNKEGKCSKLVYFYKSASSFEAVQINTLLSSHVFSLKIDGVEQYDFVEQKSDYNYYILFSPFIVPLFMAIDSTVNWSRGRWRK</sequence>
<organism evidence="3 5">
    <name type="scientific">Pseudoalteromonas citrea</name>
    <dbReference type="NCBI Taxonomy" id="43655"/>
    <lineage>
        <taxon>Bacteria</taxon>
        <taxon>Pseudomonadati</taxon>
        <taxon>Pseudomonadota</taxon>
        <taxon>Gammaproteobacteria</taxon>
        <taxon>Alteromonadales</taxon>
        <taxon>Pseudoalteromonadaceae</taxon>
        <taxon>Pseudoalteromonas</taxon>
    </lineage>
</organism>
<keyword evidence="1" id="KW-1133">Transmembrane helix</keyword>
<feature type="transmembrane region" description="Helical" evidence="1">
    <location>
        <begin position="70"/>
        <end position="91"/>
    </location>
</feature>
<dbReference type="Proteomes" id="UP000305730">
    <property type="component" value="Unassembled WGS sequence"/>
</dbReference>
<comment type="caution">
    <text evidence="3">The sequence shown here is derived from an EMBL/GenBank/DDBJ whole genome shotgun (WGS) entry which is preliminary data.</text>
</comment>
<dbReference type="AlphaFoldDB" id="A0A5S3XR39"/>
<keyword evidence="4" id="KW-1185">Reference proteome</keyword>
<dbReference type="RefSeq" id="WP_138598602.1">
    <property type="nucleotide sequence ID" value="NZ_PNCK01000110.1"/>
</dbReference>
<dbReference type="Proteomes" id="UP000307706">
    <property type="component" value="Unassembled WGS sequence"/>
</dbReference>
<evidence type="ECO:0000313" key="2">
    <source>
        <dbReference type="EMBL" id="TMP38802.1"/>
    </source>
</evidence>
<keyword evidence="1" id="KW-0812">Transmembrane</keyword>